<proteinExistence type="predicted"/>
<name>A0AA97F7M4_9SPHN</name>
<evidence type="ECO:0000313" key="1">
    <source>
        <dbReference type="EMBL" id="WOE75671.1"/>
    </source>
</evidence>
<dbReference type="EMBL" id="CP136594">
    <property type="protein sequence ID" value="WOE75671.1"/>
    <property type="molecule type" value="Genomic_DNA"/>
</dbReference>
<accession>A0AA97F7M4</accession>
<keyword evidence="2" id="KW-1185">Reference proteome</keyword>
<dbReference type="KEGG" id="acoa:RB602_02850"/>
<organism evidence="1 2">
    <name type="scientific">Alterisphingorhabdus coralli</name>
    <dbReference type="NCBI Taxonomy" id="3071408"/>
    <lineage>
        <taxon>Bacteria</taxon>
        <taxon>Pseudomonadati</taxon>
        <taxon>Pseudomonadota</taxon>
        <taxon>Alphaproteobacteria</taxon>
        <taxon>Sphingomonadales</taxon>
        <taxon>Sphingomonadaceae</taxon>
        <taxon>Alterisphingorhabdus (ex Yan et al. 2024)</taxon>
    </lineage>
</organism>
<evidence type="ECO:0000313" key="2">
    <source>
        <dbReference type="Proteomes" id="UP001302429"/>
    </source>
</evidence>
<sequence>MSQSIAIHVDKADISKAAISEASAPEAGEGQILCAIESFAITANNITYAAMGETMHYWRFFPSGDDSKGIVPVWGHAKVIASHHPDIAEGERLYGYWPMGSHVVLTPSDVSKGGFLDAAEHRQGLAEVYNRYRRLNADPSHNPDFEGGRAVFEPLFMTSFLIEDQFRRNGFYEAGTAILTSASSKTALALAHVLKDTSPTIRCIGLTSPGNVAFVEETGLYDEVVAYDAIESLDAGNAVVTVDFAGNGAVLKRLHSHWADNLRYSMLVGATHVDARGGAKDLVGPEPVLFFAPTAAQAVIDELGPAGFARTLGASWVSFAKMASSLVTIETHQGAEAMRDAYIAMVGGTVKPDIGIIAQP</sequence>
<dbReference type="RefSeq" id="WP_317082775.1">
    <property type="nucleotide sequence ID" value="NZ_CP136594.1"/>
</dbReference>
<dbReference type="AlphaFoldDB" id="A0AA97F7M4"/>
<dbReference type="Pfam" id="PF11017">
    <property type="entry name" value="DUF2855"/>
    <property type="match status" value="1"/>
</dbReference>
<gene>
    <name evidence="1" type="ORF">RB602_02850</name>
</gene>
<protein>
    <submittedName>
        <fullName evidence="1">DUF2855 family protein</fullName>
    </submittedName>
</protein>
<dbReference type="InterPro" id="IPR021276">
    <property type="entry name" value="DUF2855"/>
</dbReference>
<dbReference type="Gene3D" id="3.90.180.10">
    <property type="entry name" value="Medium-chain alcohol dehydrogenases, catalytic domain"/>
    <property type="match status" value="1"/>
</dbReference>
<reference evidence="1 2" key="1">
    <citation type="submission" date="2023-10" db="EMBL/GenBank/DDBJ databases">
        <title>Complete genome sequence of a Sphingomonadaceae bacterium.</title>
        <authorList>
            <person name="Yan C."/>
        </authorList>
    </citation>
    <scope>NUCLEOTIDE SEQUENCE [LARGE SCALE GENOMIC DNA]</scope>
    <source>
        <strain evidence="1 2">SCSIO 66989</strain>
    </source>
</reference>
<dbReference type="Proteomes" id="UP001302429">
    <property type="component" value="Chromosome"/>
</dbReference>